<name>A0ABQ4Q6R1_9BURK</name>
<keyword evidence="2" id="KW-1185">Reference proteome</keyword>
<dbReference type="RefSeq" id="WP_220808830.1">
    <property type="nucleotide sequence ID" value="NZ_BPMK01000010.1"/>
</dbReference>
<dbReference type="EMBL" id="BPMK01000010">
    <property type="protein sequence ID" value="GIZ52490.1"/>
    <property type="molecule type" value="Genomic_DNA"/>
</dbReference>
<gene>
    <name evidence="1" type="ORF">NCCP691_25040</name>
</gene>
<organism evidence="1 2">
    <name type="scientific">Noviherbaspirillum aridicola</name>
    <dbReference type="NCBI Taxonomy" id="2849687"/>
    <lineage>
        <taxon>Bacteria</taxon>
        <taxon>Pseudomonadati</taxon>
        <taxon>Pseudomonadota</taxon>
        <taxon>Betaproteobacteria</taxon>
        <taxon>Burkholderiales</taxon>
        <taxon>Oxalobacteraceae</taxon>
        <taxon>Noviherbaspirillum</taxon>
    </lineage>
</organism>
<evidence type="ECO:0008006" key="3">
    <source>
        <dbReference type="Google" id="ProtNLM"/>
    </source>
</evidence>
<sequence length="65" mass="7836">MTTDSIQLEWILIPLFSKLTGYTENAIRCKIRDGVWLEGKHYRRAQDGRITMNLRAYYRWVEEKT</sequence>
<accession>A0ABQ4Q6R1</accession>
<dbReference type="Gene3D" id="1.10.1660.60">
    <property type="entry name" value="Putative excisionased domain DUF1233"/>
    <property type="match status" value="1"/>
</dbReference>
<protein>
    <recommendedName>
        <fullName evidence="3">Excisionase</fullName>
    </recommendedName>
</protein>
<dbReference type="InterPro" id="IPR038146">
    <property type="entry name" value="933W_put_Xis_sf"/>
</dbReference>
<reference evidence="1 2" key="1">
    <citation type="journal article" date="2022" name="Int. J. Syst. Evol. Microbiol.">
        <title>Noviherbaspirillum aridicola sp. nov., isolated from an arid soil in Pakistan.</title>
        <authorList>
            <person name="Khan I.U."/>
            <person name="Saqib M."/>
            <person name="Amin A."/>
            <person name="Hussain F."/>
            <person name="Li L."/>
            <person name="Liu Y.H."/>
            <person name="Fang B.Z."/>
            <person name="Ahmed I."/>
            <person name="Li W.J."/>
        </authorList>
    </citation>
    <scope>NUCLEOTIDE SEQUENCE [LARGE SCALE GENOMIC DNA]</scope>
    <source>
        <strain evidence="1 2">NCCP-691</strain>
    </source>
</reference>
<dbReference type="Proteomes" id="UP000887222">
    <property type="component" value="Unassembled WGS sequence"/>
</dbReference>
<comment type="caution">
    <text evidence="1">The sequence shown here is derived from an EMBL/GenBank/DDBJ whole genome shotgun (WGS) entry which is preliminary data.</text>
</comment>
<evidence type="ECO:0000313" key="2">
    <source>
        <dbReference type="Proteomes" id="UP000887222"/>
    </source>
</evidence>
<evidence type="ECO:0000313" key="1">
    <source>
        <dbReference type="EMBL" id="GIZ52490.1"/>
    </source>
</evidence>
<proteinExistence type="predicted"/>